<reference evidence="4" key="2">
    <citation type="submission" date="2023-07" db="EMBL/GenBank/DDBJ databases">
        <title>Yangia mangrovi SAOS 153D genome.</title>
        <authorList>
            <person name="Verma A."/>
            <person name="Pal Y."/>
            <person name="Sundharam S."/>
            <person name="Bisht B."/>
            <person name="Srinivasan K."/>
        </authorList>
    </citation>
    <scope>NUCLEOTIDE SEQUENCE [LARGE SCALE GENOMIC DNA]</scope>
    <source>
        <strain evidence="4">SAOS 153D</strain>
    </source>
</reference>
<dbReference type="InterPro" id="IPR029063">
    <property type="entry name" value="SAM-dependent_MTases_sf"/>
</dbReference>
<dbReference type="EMBL" id="NTHN01000138">
    <property type="protein sequence ID" value="PBD19402.1"/>
    <property type="molecule type" value="Genomic_DNA"/>
</dbReference>
<sequence>MEARLQTRIQRYGWDAAAGHYHAGWEAQLRPAHDRLLEMAAIGAGARVLETASGSGLVTLRLAEAVGQEGHVLATDLSQGMIDALQARLDEVRLSTVGTARMAAENLDVPDRSFDAAVCALGLMYTPDPAAAVAEMARVVAPGGTIAATVWGERRNCGWAEVFPIVDSRVASEVCPLFFGTGAPGALTRLFEQAGLEQTAEARQNEELAFRSERELLDAVLLGGPVALAVKRFSPSDWSDVQHEFLASVAPHRQGDGSYRIPGEFVTVTGRRKGGPLCSKSPEQKTATRRLHRVGRCPCTSSTL</sequence>
<dbReference type="InterPro" id="IPR050508">
    <property type="entry name" value="Methyltransf_Superfamily"/>
</dbReference>
<proteinExistence type="predicted"/>
<dbReference type="Gene3D" id="3.40.50.150">
    <property type="entry name" value="Vaccinia Virus protein VP39"/>
    <property type="match status" value="1"/>
</dbReference>
<dbReference type="OrthoDB" id="9795634at2"/>
<keyword evidence="4" id="KW-1185">Reference proteome</keyword>
<feature type="domain" description="Methyltransferase" evidence="1">
    <location>
        <begin position="48"/>
        <end position="144"/>
    </location>
</feature>
<dbReference type="EMBL" id="NTHN02000001">
    <property type="protein sequence ID" value="MCT4368982.1"/>
    <property type="molecule type" value="Genomic_DNA"/>
</dbReference>
<organism evidence="3">
    <name type="scientific">Alloyangia mangrovi</name>
    <dbReference type="NCBI Taxonomy" id="1779329"/>
    <lineage>
        <taxon>Bacteria</taxon>
        <taxon>Pseudomonadati</taxon>
        <taxon>Pseudomonadota</taxon>
        <taxon>Alphaproteobacteria</taxon>
        <taxon>Rhodobacterales</taxon>
        <taxon>Roseobacteraceae</taxon>
        <taxon>Alloyangia</taxon>
    </lineage>
</organism>
<evidence type="ECO:0000313" key="4">
    <source>
        <dbReference type="Proteomes" id="UP000217448"/>
    </source>
</evidence>
<evidence type="ECO:0000259" key="1">
    <source>
        <dbReference type="Pfam" id="PF13649"/>
    </source>
</evidence>
<accession>A0A2A3JW81</accession>
<name>A0A2A3JW81_9RHOB</name>
<gene>
    <name evidence="2" type="ORF">CLG85_000945</name>
    <name evidence="3" type="ORF">CLG85_09610</name>
</gene>
<dbReference type="GO" id="GO:0032259">
    <property type="term" value="P:methylation"/>
    <property type="evidence" value="ECO:0007669"/>
    <property type="project" value="UniProtKB-KW"/>
</dbReference>
<keyword evidence="3" id="KW-0489">Methyltransferase</keyword>
<comment type="caution">
    <text evidence="3">The sequence shown here is derived from an EMBL/GenBank/DDBJ whole genome shotgun (WGS) entry which is preliminary data.</text>
</comment>
<protein>
    <submittedName>
        <fullName evidence="3">Dimethylmenaquinone methyltransferase</fullName>
    </submittedName>
    <submittedName>
        <fullName evidence="2">Methyltransferase domain-containing protein</fullName>
    </submittedName>
</protein>
<dbReference type="PANTHER" id="PTHR42912">
    <property type="entry name" value="METHYLTRANSFERASE"/>
    <property type="match status" value="1"/>
</dbReference>
<evidence type="ECO:0000313" key="3">
    <source>
        <dbReference type="EMBL" id="PBD19402.1"/>
    </source>
</evidence>
<dbReference type="AlphaFoldDB" id="A0A2A3JW81"/>
<dbReference type="CDD" id="cd02440">
    <property type="entry name" value="AdoMet_MTases"/>
    <property type="match status" value="1"/>
</dbReference>
<dbReference type="InterPro" id="IPR041698">
    <property type="entry name" value="Methyltransf_25"/>
</dbReference>
<dbReference type="Proteomes" id="UP000217448">
    <property type="component" value="Unassembled WGS sequence"/>
</dbReference>
<evidence type="ECO:0000313" key="2">
    <source>
        <dbReference type="EMBL" id="MCT4368982.1"/>
    </source>
</evidence>
<reference evidence="2" key="3">
    <citation type="submission" date="2024-05" db="EMBL/GenBank/DDBJ databases">
        <title>Yangia mangrovi SAOS 153D genome.</title>
        <authorList>
            <person name="Verma A."/>
            <person name="Pal Y."/>
            <person name="Sundharam S."/>
            <person name="Bisht B."/>
            <person name="Srinivasan K."/>
        </authorList>
    </citation>
    <scope>NUCLEOTIDE SEQUENCE</scope>
    <source>
        <strain evidence="2">SAOS 153D</strain>
    </source>
</reference>
<dbReference type="SUPFAM" id="SSF53335">
    <property type="entry name" value="S-adenosyl-L-methionine-dependent methyltransferases"/>
    <property type="match status" value="1"/>
</dbReference>
<dbReference type="PANTHER" id="PTHR42912:SF80">
    <property type="entry name" value="METHYLTRANSFERASE DOMAIN-CONTAINING PROTEIN"/>
    <property type="match status" value="1"/>
</dbReference>
<dbReference type="GO" id="GO:0008168">
    <property type="term" value="F:methyltransferase activity"/>
    <property type="evidence" value="ECO:0007669"/>
    <property type="project" value="UniProtKB-KW"/>
</dbReference>
<dbReference type="Pfam" id="PF13649">
    <property type="entry name" value="Methyltransf_25"/>
    <property type="match status" value="1"/>
</dbReference>
<reference evidence="3" key="1">
    <citation type="submission" date="2017-09" db="EMBL/GenBank/DDBJ databases">
        <title>Yangia sp. SAOS 153D whole genome sequencing.</title>
        <authorList>
            <person name="Verma A."/>
            <person name="Krishnamurthi S."/>
        </authorList>
    </citation>
    <scope>NUCLEOTIDE SEQUENCE [LARGE SCALE GENOMIC DNA]</scope>
    <source>
        <strain evidence="3">SAOS 153D</strain>
    </source>
</reference>
<dbReference type="RefSeq" id="WP_095882061.1">
    <property type="nucleotide sequence ID" value="NZ_NTHN02000001.1"/>
</dbReference>
<keyword evidence="3" id="KW-0808">Transferase</keyword>